<geneLocation type="plasmid" evidence="1 2">
    <name>unnamed1</name>
</geneLocation>
<evidence type="ECO:0000313" key="2">
    <source>
        <dbReference type="Proteomes" id="UP000830401"/>
    </source>
</evidence>
<dbReference type="RefSeq" id="WP_245126015.1">
    <property type="nucleotide sequence ID" value="NZ_CP095062.1"/>
</dbReference>
<keyword evidence="2" id="KW-1185">Reference proteome</keyword>
<accession>A0ABY4GD05</accession>
<dbReference type="Proteomes" id="UP000830401">
    <property type="component" value="Plasmid unnamed1"/>
</dbReference>
<keyword evidence="1" id="KW-0238">DNA-binding</keyword>
<evidence type="ECO:0000313" key="1">
    <source>
        <dbReference type="EMBL" id="UOQ68626.1"/>
    </source>
</evidence>
<proteinExistence type="predicted"/>
<reference evidence="1" key="1">
    <citation type="submission" date="2022-04" db="EMBL/GenBank/DDBJ databases">
        <title>Hymenobacter sp. isolated from the air.</title>
        <authorList>
            <person name="Won M."/>
            <person name="Lee C.-M."/>
            <person name="Woen H.-Y."/>
            <person name="Kwon S.-W."/>
        </authorList>
    </citation>
    <scope>NUCLEOTIDE SEQUENCE</scope>
    <source>
        <strain evidence="1">5420S-77</strain>
        <plasmid evidence="1">unnamed1</plasmid>
    </source>
</reference>
<name>A0ABY4GD05_9BACT</name>
<sequence>MPPQEQPERDTVPFAIAHQRMASQRIGAEKCVDPTAVVRCMGAMQAQDYGQAVWAVGVRTLASSRVEVDQAINDRNILLTWLMRGTIHLVSAEDALWMVQLFGPRLLAAASTRRKQLELDQAVITRTKSLFQEALRGGQPVPRSALMQALTQAGISPQGHRGYHLLWSLALEGFICFGPRQDNEQTFVLLEEWLPTPRNLSREEALAELATRYFTSHGPATLHDFAGWTGLPMAEVRQGHEAIKANLQTEKVAGSTLWWSSSSGLTALAEPPRVCLLPGFDEYLLGYKDRSAVLATEHSSQLCPGANGIFKQMVVVDGQIVGTWKSKPSKTTVEIDVHGFLPVRISHTELERAAAQYCRFLGVSLGAVTLSGKLTA</sequence>
<dbReference type="InterPro" id="IPR009351">
    <property type="entry name" value="AlkZ-like"/>
</dbReference>
<dbReference type="PANTHER" id="PTHR38479">
    <property type="entry name" value="LMO0824 PROTEIN"/>
    <property type="match status" value="1"/>
</dbReference>
<dbReference type="Pfam" id="PF06224">
    <property type="entry name" value="AlkZ-like"/>
    <property type="match status" value="1"/>
</dbReference>
<protein>
    <submittedName>
        <fullName evidence="1">Winged helix DNA-binding domain-containing protein</fullName>
    </submittedName>
</protein>
<organism evidence="1 2">
    <name type="scientific">Hymenobacter volaticus</name>
    <dbReference type="NCBI Taxonomy" id="2932254"/>
    <lineage>
        <taxon>Bacteria</taxon>
        <taxon>Pseudomonadati</taxon>
        <taxon>Bacteroidota</taxon>
        <taxon>Cytophagia</taxon>
        <taxon>Cytophagales</taxon>
        <taxon>Hymenobacteraceae</taxon>
        <taxon>Hymenobacter</taxon>
    </lineage>
</organism>
<dbReference type="GO" id="GO:0003677">
    <property type="term" value="F:DNA binding"/>
    <property type="evidence" value="ECO:0007669"/>
    <property type="project" value="UniProtKB-KW"/>
</dbReference>
<dbReference type="PANTHER" id="PTHR38479:SF2">
    <property type="entry name" value="WINGED HELIX DNA-BINDING DOMAIN-CONTAINING PROTEIN"/>
    <property type="match status" value="1"/>
</dbReference>
<gene>
    <name evidence="1" type="ORF">MUN86_24305</name>
</gene>
<keyword evidence="1" id="KW-0614">Plasmid</keyword>
<dbReference type="EMBL" id="CP095062">
    <property type="protein sequence ID" value="UOQ68626.1"/>
    <property type="molecule type" value="Genomic_DNA"/>
</dbReference>